<protein>
    <recommendedName>
        <fullName evidence="2">Orc1-like AAA ATPase domain-containing protein</fullName>
    </recommendedName>
</protein>
<evidence type="ECO:0000313" key="1">
    <source>
        <dbReference type="EMBL" id="SUZ78502.1"/>
    </source>
</evidence>
<reference evidence="1" key="1">
    <citation type="submission" date="2018-05" db="EMBL/GenBank/DDBJ databases">
        <authorList>
            <person name="Lanie J.A."/>
            <person name="Ng W.-L."/>
            <person name="Kazmierczak K.M."/>
            <person name="Andrzejewski T.M."/>
            <person name="Davidsen T.M."/>
            <person name="Wayne K.J."/>
            <person name="Tettelin H."/>
            <person name="Glass J.I."/>
            <person name="Rusch D."/>
            <person name="Podicherti R."/>
            <person name="Tsui H.-C.T."/>
            <person name="Winkler M.E."/>
        </authorList>
    </citation>
    <scope>NUCLEOTIDE SEQUENCE</scope>
</reference>
<feature type="non-terminal residue" evidence="1">
    <location>
        <position position="1"/>
    </location>
</feature>
<gene>
    <name evidence="1" type="ORF">METZ01_LOCUS31356</name>
</gene>
<sequence>VLLAGEPGIGKTPIAYELAHYAEAQGARLLWRWCYEGGGAPSRWCYGISLRERCPGT</sequence>
<name>A0A381QGN5_9ZZZZ</name>
<dbReference type="AlphaFoldDB" id="A0A381QGN5"/>
<dbReference type="InterPro" id="IPR027417">
    <property type="entry name" value="P-loop_NTPase"/>
</dbReference>
<dbReference type="EMBL" id="UINC01001356">
    <property type="protein sequence ID" value="SUZ78502.1"/>
    <property type="molecule type" value="Genomic_DNA"/>
</dbReference>
<dbReference type="SUPFAM" id="SSF52540">
    <property type="entry name" value="P-loop containing nucleoside triphosphate hydrolases"/>
    <property type="match status" value="1"/>
</dbReference>
<proteinExistence type="predicted"/>
<accession>A0A381QGN5</accession>
<organism evidence="1">
    <name type="scientific">marine metagenome</name>
    <dbReference type="NCBI Taxonomy" id="408172"/>
    <lineage>
        <taxon>unclassified sequences</taxon>
        <taxon>metagenomes</taxon>
        <taxon>ecological metagenomes</taxon>
    </lineage>
</organism>
<evidence type="ECO:0008006" key="2">
    <source>
        <dbReference type="Google" id="ProtNLM"/>
    </source>
</evidence>